<proteinExistence type="predicted"/>
<dbReference type="EMBL" id="LHXN01000012">
    <property type="protein sequence ID" value="KXA93208.1"/>
    <property type="molecule type" value="Genomic_DNA"/>
</dbReference>
<sequence length="308" mass="35437">MRRFGKMGRSLEKEKKRFGVLILSAVIVAICVSFLPMLASRNYYLFLLLDFGIVCGAILLAFLQLVRPFILEKEYMCNLIFDYSKERFLIVGDEINYSFYANDIITKSEGKFVSEEEVESAEDIDLRHIGGKVEDLLLALLLRWLESIHQTEIPVSHASAGTLSPLPTKYLKRPPASMQKLETERVSWRYQGSENPFINSLLGEVPLPEGTNFDLTDEAIRLKHKRFELRIEPRFVRVSSISALSEPYFRKISKMKGLSDIDIEPVEFHSIIKLSGNVGRFGKDVHIQFLKEMAKDLENFIHWDKVVE</sequence>
<dbReference type="Proteomes" id="UP000070373">
    <property type="component" value="Unassembled WGS sequence"/>
</dbReference>
<feature type="transmembrane region" description="Helical" evidence="1">
    <location>
        <begin position="20"/>
        <end position="38"/>
    </location>
</feature>
<keyword evidence="1" id="KW-0472">Membrane</keyword>
<evidence type="ECO:0000256" key="1">
    <source>
        <dbReference type="SAM" id="Phobius"/>
    </source>
</evidence>
<name>A0A133UG55_9EURY</name>
<keyword evidence="1" id="KW-0812">Transmembrane</keyword>
<keyword evidence="3" id="KW-1185">Reference proteome</keyword>
<dbReference type="AlphaFoldDB" id="A0A133UG55"/>
<evidence type="ECO:0000313" key="2">
    <source>
        <dbReference type="EMBL" id="KXA93208.1"/>
    </source>
</evidence>
<feature type="transmembrane region" description="Helical" evidence="1">
    <location>
        <begin position="44"/>
        <end position="66"/>
    </location>
</feature>
<reference evidence="2 3" key="1">
    <citation type="journal article" date="2016" name="Sci. Rep.">
        <title>Metabolic traits of an uncultured archaeal lineage -MSBL1- from brine pools of the Red Sea.</title>
        <authorList>
            <person name="Mwirichia R."/>
            <person name="Alam I."/>
            <person name="Rashid M."/>
            <person name="Vinu M."/>
            <person name="Ba-Alawi W."/>
            <person name="Anthony Kamau A."/>
            <person name="Kamanda Ngugi D."/>
            <person name="Goker M."/>
            <person name="Klenk H.P."/>
            <person name="Bajic V."/>
            <person name="Stingl U."/>
        </authorList>
    </citation>
    <scope>NUCLEOTIDE SEQUENCE [LARGE SCALE GENOMIC DNA]</scope>
    <source>
        <strain evidence="2">SCGC-AAA259E17</strain>
    </source>
</reference>
<evidence type="ECO:0000313" key="3">
    <source>
        <dbReference type="Proteomes" id="UP000070373"/>
    </source>
</evidence>
<protein>
    <submittedName>
        <fullName evidence="2">Uncharacterized protein</fullName>
    </submittedName>
</protein>
<comment type="caution">
    <text evidence="2">The sequence shown here is derived from an EMBL/GenBank/DDBJ whole genome shotgun (WGS) entry which is preliminary data.</text>
</comment>
<keyword evidence="1" id="KW-1133">Transmembrane helix</keyword>
<gene>
    <name evidence="2" type="ORF">AKJ64_01175</name>
</gene>
<accession>A0A133UG55</accession>
<organism evidence="2 3">
    <name type="scientific">candidate division MSBL1 archaeon SCGC-AAA259E17</name>
    <dbReference type="NCBI Taxonomy" id="1698263"/>
    <lineage>
        <taxon>Archaea</taxon>
        <taxon>Methanobacteriati</taxon>
        <taxon>Methanobacteriota</taxon>
        <taxon>candidate division MSBL1</taxon>
    </lineage>
</organism>